<protein>
    <submittedName>
        <fullName evidence="2">Uncharacterized protein</fullName>
    </submittedName>
</protein>
<dbReference type="PANTHER" id="PTHR33265">
    <property type="entry name" value="AVR9/CF-9 RAPIDLY ELICITED PROTEIN-RELATED"/>
    <property type="match status" value="1"/>
</dbReference>
<gene>
    <name evidence="2" type="ORF">NYM_LOCUS23556</name>
</gene>
<accession>A0A5K1EPW9</accession>
<dbReference type="AlphaFoldDB" id="A0A5K1EPW9"/>
<proteinExistence type="predicted"/>
<feature type="region of interest" description="Disordered" evidence="1">
    <location>
        <begin position="129"/>
        <end position="151"/>
    </location>
</feature>
<dbReference type="PANTHER" id="PTHR33265:SF6">
    <property type="entry name" value="OS01G0930500 PROTEIN"/>
    <property type="match status" value="1"/>
</dbReference>
<organism evidence="2">
    <name type="scientific">Nymphaea colorata</name>
    <name type="common">pocket water lily</name>
    <dbReference type="NCBI Taxonomy" id="210225"/>
    <lineage>
        <taxon>Eukaryota</taxon>
        <taxon>Viridiplantae</taxon>
        <taxon>Streptophyta</taxon>
        <taxon>Embryophyta</taxon>
        <taxon>Tracheophyta</taxon>
        <taxon>Spermatophyta</taxon>
        <taxon>Magnoliopsida</taxon>
        <taxon>Nymphaeales</taxon>
        <taxon>Nymphaeaceae</taxon>
        <taxon>Nymphaea</taxon>
    </lineage>
</organism>
<reference evidence="2" key="1">
    <citation type="submission" date="2019-09" db="EMBL/GenBank/DDBJ databases">
        <authorList>
            <person name="Zhang L."/>
        </authorList>
    </citation>
    <scope>NUCLEOTIDE SEQUENCE</scope>
</reference>
<evidence type="ECO:0000256" key="1">
    <source>
        <dbReference type="SAM" id="MobiDB-lite"/>
    </source>
</evidence>
<dbReference type="EMBL" id="LR721785">
    <property type="protein sequence ID" value="VVW53165.1"/>
    <property type="molecule type" value="Genomic_DNA"/>
</dbReference>
<evidence type="ECO:0000313" key="2">
    <source>
        <dbReference type="EMBL" id="VVW53165.1"/>
    </source>
</evidence>
<dbReference type="Gramene" id="NC7G0268010.1">
    <property type="protein sequence ID" value="NC7G0268010.1:cds"/>
    <property type="gene ID" value="NC7G0268010"/>
</dbReference>
<name>A0A5K1EPW9_9MAGN</name>
<sequence>MEINSDTRAKRLQNVLRVAISMVKKGFTPKRKLAMVMQKGKKLGRSFRRIFFPHRFQGFRPQAYEFSCSNSSGSPLFHAGTISGAKMKLPYCFPSLAYGNPPHADDSDDHVIINDPQLELSASDLSNIDLADGDKSAPPSRCSIRGRRGGA</sequence>